<evidence type="ECO:0000259" key="6">
    <source>
        <dbReference type="Pfam" id="PF10436"/>
    </source>
</evidence>
<dbReference type="PANTHER" id="PTHR11947:SF25">
    <property type="entry name" value="[PYRUVATE DEHYDROGENASE (ACETYL-TRANSFERRING)] KINASE 2, MITOCHONDRIAL"/>
    <property type="match status" value="1"/>
</dbReference>
<feature type="domain" description="Branched-chain alpha-ketoacid dehydrogenase kinase/Pyruvate dehydrogenase kinase N-terminal" evidence="6">
    <location>
        <begin position="13"/>
        <end position="138"/>
    </location>
</feature>
<evidence type="ECO:0000313" key="8">
    <source>
        <dbReference type="Proteomes" id="UP000001072"/>
    </source>
</evidence>
<keyword evidence="8" id="KW-1185">Reference proteome</keyword>
<comment type="subcellular location">
    <subcellularLocation>
        <location evidence="5">Mitochondrion matrix</location>
    </subcellularLocation>
</comment>
<dbReference type="STRING" id="747676.F4RD89"/>
<dbReference type="GO" id="GO:0005524">
    <property type="term" value="F:ATP binding"/>
    <property type="evidence" value="ECO:0007669"/>
    <property type="project" value="UniProtKB-UniRule"/>
</dbReference>
<dbReference type="Proteomes" id="UP000001072">
    <property type="component" value="Unassembled WGS sequence"/>
</dbReference>
<dbReference type="KEGG" id="mlr:MELLADRAFT_115718"/>
<dbReference type="GO" id="GO:0010906">
    <property type="term" value="P:regulation of glucose metabolic process"/>
    <property type="evidence" value="ECO:0007669"/>
    <property type="project" value="TreeGrafter"/>
</dbReference>
<evidence type="ECO:0000256" key="2">
    <source>
        <dbReference type="ARBA" id="ARBA00022741"/>
    </source>
</evidence>
<dbReference type="EMBL" id="GL883097">
    <property type="protein sequence ID" value="EGG09361.1"/>
    <property type="molecule type" value="Genomic_DNA"/>
</dbReference>
<protein>
    <recommendedName>
        <fullName evidence="5">Protein-serine/threonine kinase</fullName>
        <ecNumber evidence="5">2.7.11.-</ecNumber>
    </recommendedName>
</protein>
<evidence type="ECO:0000256" key="5">
    <source>
        <dbReference type="RuleBase" id="RU366032"/>
    </source>
</evidence>
<evidence type="ECO:0000256" key="1">
    <source>
        <dbReference type="ARBA" id="ARBA00022679"/>
    </source>
</evidence>
<dbReference type="Pfam" id="PF10436">
    <property type="entry name" value="BCDHK_Adom3"/>
    <property type="match status" value="1"/>
</dbReference>
<dbReference type="InterPro" id="IPR018955">
    <property type="entry name" value="BCDHK/PDK_N"/>
</dbReference>
<keyword evidence="4 5" id="KW-0067">ATP-binding</keyword>
<evidence type="ECO:0000313" key="7">
    <source>
        <dbReference type="EMBL" id="EGG09361.1"/>
    </source>
</evidence>
<dbReference type="VEuPathDB" id="FungiDB:MELLADRAFT_115718"/>
<reference evidence="8" key="1">
    <citation type="journal article" date="2011" name="Proc. Natl. Acad. Sci. U.S.A.">
        <title>Obligate biotrophy features unraveled by the genomic analysis of rust fungi.</title>
        <authorList>
            <person name="Duplessis S."/>
            <person name="Cuomo C.A."/>
            <person name="Lin Y.-C."/>
            <person name="Aerts A."/>
            <person name="Tisserant E."/>
            <person name="Veneault-Fourrey C."/>
            <person name="Joly D.L."/>
            <person name="Hacquard S."/>
            <person name="Amselem J."/>
            <person name="Cantarel B.L."/>
            <person name="Chiu R."/>
            <person name="Coutinho P.M."/>
            <person name="Feau N."/>
            <person name="Field M."/>
            <person name="Frey P."/>
            <person name="Gelhaye E."/>
            <person name="Goldberg J."/>
            <person name="Grabherr M.G."/>
            <person name="Kodira C.D."/>
            <person name="Kohler A."/>
            <person name="Kuees U."/>
            <person name="Lindquist E.A."/>
            <person name="Lucas S.M."/>
            <person name="Mago R."/>
            <person name="Mauceli E."/>
            <person name="Morin E."/>
            <person name="Murat C."/>
            <person name="Pangilinan J.L."/>
            <person name="Park R."/>
            <person name="Pearson M."/>
            <person name="Quesneville H."/>
            <person name="Rouhier N."/>
            <person name="Sakthikumar S."/>
            <person name="Salamov A.A."/>
            <person name="Schmutz J."/>
            <person name="Selles B."/>
            <person name="Shapiro H."/>
            <person name="Tanguay P."/>
            <person name="Tuskan G.A."/>
            <person name="Henrissat B."/>
            <person name="Van de Peer Y."/>
            <person name="Rouze P."/>
            <person name="Ellis J.G."/>
            <person name="Dodds P.N."/>
            <person name="Schein J.E."/>
            <person name="Zhong S."/>
            <person name="Hamelin R.C."/>
            <person name="Grigoriev I.V."/>
            <person name="Szabo L.J."/>
            <person name="Martin F."/>
        </authorList>
    </citation>
    <scope>NUCLEOTIDE SEQUENCE [LARGE SCALE GENOMIC DNA]</scope>
    <source>
        <strain evidence="8">98AG31 / pathotype 3-4-7</strain>
    </source>
</reference>
<dbReference type="InterPro" id="IPR039028">
    <property type="entry name" value="BCKD/PDK"/>
</dbReference>
<dbReference type="OrthoDB" id="3264224at2759"/>
<dbReference type="Gene3D" id="1.20.140.20">
    <property type="entry name" value="Alpha-ketoacid/pyruvate dehydrogenase kinase, N-terminal domain"/>
    <property type="match status" value="1"/>
</dbReference>
<sequence length="207" mass="24241">MSESNEIESGLEHQKRLVRGANFIRIQLPTRIARRIRDFQSLLDIMASNPHLTDAFDKIRLYLPITDQQDNQRWCEFLEDLLNQHWIGIPQLAIGIAESSNRLPSHQINPFMTQMLQSRISRRVFVKHSTTLMKRSLSDDHIVTILLACSCYVGNRCVYFATSHLLNSHLMLTSPMFHRLNKDQRKNRFQVTSTMINDSRFTLHHQN</sequence>
<dbReference type="EC" id="2.7.11.-" evidence="5"/>
<evidence type="ECO:0000256" key="3">
    <source>
        <dbReference type="ARBA" id="ARBA00022777"/>
    </source>
</evidence>
<dbReference type="GO" id="GO:0005759">
    <property type="term" value="C:mitochondrial matrix"/>
    <property type="evidence" value="ECO:0007669"/>
    <property type="project" value="UniProtKB-SubCell"/>
</dbReference>
<proteinExistence type="inferred from homology"/>
<dbReference type="GO" id="GO:0004740">
    <property type="term" value="F:pyruvate dehydrogenase (acetyl-transferring) kinase activity"/>
    <property type="evidence" value="ECO:0007669"/>
    <property type="project" value="TreeGrafter"/>
</dbReference>
<keyword evidence="1 5" id="KW-0808">Transferase</keyword>
<gene>
    <name evidence="7" type="ORF">MELLADRAFT_115718</name>
</gene>
<accession>F4RD89</accession>
<dbReference type="SUPFAM" id="SSF69012">
    <property type="entry name" value="alpha-ketoacid dehydrogenase kinase, N-terminal domain"/>
    <property type="match status" value="1"/>
</dbReference>
<keyword evidence="2 5" id="KW-0547">Nucleotide-binding</keyword>
<dbReference type="InParanoid" id="F4RD89"/>
<dbReference type="eggNOG" id="KOG0787">
    <property type="taxonomic scope" value="Eukaryota"/>
</dbReference>
<name>F4RD89_MELLP</name>
<evidence type="ECO:0000256" key="4">
    <source>
        <dbReference type="ARBA" id="ARBA00022840"/>
    </source>
</evidence>
<dbReference type="HOGENOM" id="CLU_1326637_0_0_1"/>
<dbReference type="PANTHER" id="PTHR11947">
    <property type="entry name" value="PYRUVATE DEHYDROGENASE KINASE"/>
    <property type="match status" value="1"/>
</dbReference>
<comment type="similarity">
    <text evidence="5">Belongs to the PDK/BCKDK protein kinase family.</text>
</comment>
<keyword evidence="3 5" id="KW-0418">Kinase</keyword>
<organism evidence="8">
    <name type="scientific">Melampsora larici-populina (strain 98AG31 / pathotype 3-4-7)</name>
    <name type="common">Poplar leaf rust fungus</name>
    <dbReference type="NCBI Taxonomy" id="747676"/>
    <lineage>
        <taxon>Eukaryota</taxon>
        <taxon>Fungi</taxon>
        <taxon>Dikarya</taxon>
        <taxon>Basidiomycota</taxon>
        <taxon>Pucciniomycotina</taxon>
        <taxon>Pucciniomycetes</taxon>
        <taxon>Pucciniales</taxon>
        <taxon>Melampsoraceae</taxon>
        <taxon>Melampsora</taxon>
    </lineage>
</organism>
<dbReference type="InterPro" id="IPR036784">
    <property type="entry name" value="AK/P_DHK_N_sf"/>
</dbReference>
<dbReference type="AlphaFoldDB" id="F4RD89"/>
<keyword evidence="5" id="KW-0496">Mitochondrion</keyword>
<dbReference type="RefSeq" id="XP_007407088.1">
    <property type="nucleotide sequence ID" value="XM_007407026.1"/>
</dbReference>
<dbReference type="GeneID" id="18925665"/>